<dbReference type="AlphaFoldDB" id="A0A1W0WSW5"/>
<dbReference type="Proteomes" id="UP000192578">
    <property type="component" value="Unassembled WGS sequence"/>
</dbReference>
<protein>
    <submittedName>
        <fullName evidence="2">Uncharacterized protein</fullName>
    </submittedName>
</protein>
<accession>A0A1W0WSW5</accession>
<reference evidence="3" key="1">
    <citation type="submission" date="2017-01" db="EMBL/GenBank/DDBJ databases">
        <title>Comparative genomics of anhydrobiosis in the tardigrade Hypsibius dujardini.</title>
        <authorList>
            <person name="Yoshida Y."/>
            <person name="Koutsovoulos G."/>
            <person name="Laetsch D."/>
            <person name="Stevens L."/>
            <person name="Kumar S."/>
            <person name="Horikawa D."/>
            <person name="Ishino K."/>
            <person name="Komine S."/>
            <person name="Tomita M."/>
            <person name="Blaxter M."/>
            <person name="Arakawa K."/>
        </authorList>
    </citation>
    <scope>NUCLEOTIDE SEQUENCE [LARGE SCALE GENOMIC DNA]</scope>
    <source>
        <strain evidence="3">Z151</strain>
    </source>
</reference>
<dbReference type="EMBL" id="MTYJ01000051">
    <property type="protein sequence ID" value="OQV18267.1"/>
    <property type="molecule type" value="Genomic_DNA"/>
</dbReference>
<evidence type="ECO:0000256" key="1">
    <source>
        <dbReference type="SAM" id="MobiDB-lite"/>
    </source>
</evidence>
<keyword evidence="3" id="KW-1185">Reference proteome</keyword>
<feature type="region of interest" description="Disordered" evidence="1">
    <location>
        <begin position="81"/>
        <end position="102"/>
    </location>
</feature>
<evidence type="ECO:0000313" key="2">
    <source>
        <dbReference type="EMBL" id="OQV18267.1"/>
    </source>
</evidence>
<evidence type="ECO:0000313" key="3">
    <source>
        <dbReference type="Proteomes" id="UP000192578"/>
    </source>
</evidence>
<proteinExistence type="predicted"/>
<comment type="caution">
    <text evidence="2">The sequence shown here is derived from an EMBL/GenBank/DDBJ whole genome shotgun (WGS) entry which is preliminary data.</text>
</comment>
<organism evidence="2 3">
    <name type="scientific">Hypsibius exemplaris</name>
    <name type="common">Freshwater tardigrade</name>
    <dbReference type="NCBI Taxonomy" id="2072580"/>
    <lineage>
        <taxon>Eukaryota</taxon>
        <taxon>Metazoa</taxon>
        <taxon>Ecdysozoa</taxon>
        <taxon>Tardigrada</taxon>
        <taxon>Eutardigrada</taxon>
        <taxon>Parachela</taxon>
        <taxon>Hypsibioidea</taxon>
        <taxon>Hypsibiidae</taxon>
        <taxon>Hypsibius</taxon>
    </lineage>
</organism>
<feature type="region of interest" description="Disordered" evidence="1">
    <location>
        <begin position="1"/>
        <end position="32"/>
    </location>
</feature>
<gene>
    <name evidence="2" type="ORF">BV898_07663</name>
</gene>
<sequence length="102" mass="11808">MSASAYHTDLLGRGNPSSFRKEIRTRRTQGASLPLLRPQQERSIPRFMPGYQYQRVTRFHHRHSVYPPWSVGHRKELAQLRTTTSERPPSTAAEGSPWYCPC</sequence>
<name>A0A1W0WSW5_HYPEX</name>